<gene>
    <name evidence="2" type="ORF">LPJ64_002318</name>
</gene>
<feature type="region of interest" description="Disordered" evidence="1">
    <location>
        <begin position="230"/>
        <end position="254"/>
    </location>
</feature>
<keyword evidence="3" id="KW-1185">Reference proteome</keyword>
<reference evidence="2" key="1">
    <citation type="submission" date="2022-07" db="EMBL/GenBank/DDBJ databases">
        <title>Phylogenomic reconstructions and comparative analyses of Kickxellomycotina fungi.</title>
        <authorList>
            <person name="Reynolds N.K."/>
            <person name="Stajich J.E."/>
            <person name="Barry K."/>
            <person name="Grigoriev I.V."/>
            <person name="Crous P."/>
            <person name="Smith M.E."/>
        </authorList>
    </citation>
    <scope>NUCLEOTIDE SEQUENCE</scope>
    <source>
        <strain evidence="2">NBRC 105413</strain>
    </source>
</reference>
<feature type="compositionally biased region" description="Low complexity" evidence="1">
    <location>
        <begin position="239"/>
        <end position="250"/>
    </location>
</feature>
<name>A0A9W8CL65_9FUNG</name>
<evidence type="ECO:0000313" key="3">
    <source>
        <dbReference type="Proteomes" id="UP001145021"/>
    </source>
</evidence>
<dbReference type="EMBL" id="JANBOH010000072">
    <property type="protein sequence ID" value="KAJ1646173.1"/>
    <property type="molecule type" value="Genomic_DNA"/>
</dbReference>
<organism evidence="2 3">
    <name type="scientific">Coemansia asiatica</name>
    <dbReference type="NCBI Taxonomy" id="1052880"/>
    <lineage>
        <taxon>Eukaryota</taxon>
        <taxon>Fungi</taxon>
        <taxon>Fungi incertae sedis</taxon>
        <taxon>Zoopagomycota</taxon>
        <taxon>Kickxellomycotina</taxon>
        <taxon>Kickxellomycetes</taxon>
        <taxon>Kickxellales</taxon>
        <taxon>Kickxellaceae</taxon>
        <taxon>Coemansia</taxon>
    </lineage>
</organism>
<dbReference type="AlphaFoldDB" id="A0A9W8CL65"/>
<accession>A0A9W8CL65</accession>
<evidence type="ECO:0000256" key="1">
    <source>
        <dbReference type="SAM" id="MobiDB-lite"/>
    </source>
</evidence>
<protein>
    <submittedName>
        <fullName evidence="2">Uncharacterized protein</fullName>
    </submittedName>
</protein>
<evidence type="ECO:0000313" key="2">
    <source>
        <dbReference type="EMBL" id="KAJ1646173.1"/>
    </source>
</evidence>
<sequence length="517" mass="55752">MLRYAAAASARTRTTVADTTMRGISHISKAAYHHKSPHGNCVGGGKWSAKLLQYVQSSIRAFFGPSVSSQRAAADTAARSFMRTAAGKLAARAPRIMAKGTSTATRLATTQTHLQSLFKQFSRKLTAIPGVSRFAGRAINPRIWAFGSGGKWYPYLRTITQSMRSLSGPKNIASARIIMAQLQRQVLVAGGFSQQRRDLSSVSPLAQGTKISMLSTARAQLSPAATKFVKKESNSKMTSAAQAAGNNSGNRKGENAVVKEEELEQMHPIAKAAQEIASVPVDQCVTITIPYTISSTSLATAANGQQQAPFSSSPLTNVAQLISDVQRVQQLHSLLLSRLTEKLASTGWSIQYHHVSMPTESIQIALPPSSGIYTAADLEALLCDWGFDINLFAATVRDPVSPPAEKKPAAAAATTTANRYGMTAGHSMSNNRSFASTNESEDIDSRLFSLIVDQVVDPEEAYREEVRDFLAQIEQMPRLKHATSLSKAAPYVYVNGSAGNASLTRRKRPQTAYPFLM</sequence>
<dbReference type="Proteomes" id="UP001145021">
    <property type="component" value="Unassembled WGS sequence"/>
</dbReference>
<comment type="caution">
    <text evidence="2">The sequence shown here is derived from an EMBL/GenBank/DDBJ whole genome shotgun (WGS) entry which is preliminary data.</text>
</comment>
<proteinExistence type="predicted"/>